<dbReference type="InterPro" id="IPR006153">
    <property type="entry name" value="Cation/H_exchanger_TM"/>
</dbReference>
<feature type="transmembrane region" description="Helical" evidence="11">
    <location>
        <begin position="221"/>
        <end position="254"/>
    </location>
</feature>
<dbReference type="PANTHER" id="PTHR46157:SF4">
    <property type="entry name" value="K(+) EFFLUX ANTIPORTER 3, CHLOROPLASTIC"/>
    <property type="match status" value="1"/>
</dbReference>
<feature type="transmembrane region" description="Helical" evidence="11">
    <location>
        <begin position="41"/>
        <end position="61"/>
    </location>
</feature>
<evidence type="ECO:0000256" key="10">
    <source>
        <dbReference type="SAM" id="MobiDB-lite"/>
    </source>
</evidence>
<feature type="transmembrane region" description="Helical" evidence="11">
    <location>
        <begin position="300"/>
        <end position="323"/>
    </location>
</feature>
<evidence type="ECO:0000256" key="3">
    <source>
        <dbReference type="ARBA" id="ARBA00022449"/>
    </source>
</evidence>
<keyword evidence="9 11" id="KW-0472">Membrane</keyword>
<reference evidence="14" key="1">
    <citation type="submission" date="2022-07" db="EMBL/GenBank/DDBJ databases">
        <title>Genome analysis of Parmales, a sister group of diatoms, reveals the evolutionary specialization of diatoms from phago-mixotrophs to photoautotrophs.</title>
        <authorList>
            <person name="Ban H."/>
            <person name="Sato S."/>
            <person name="Yoshikawa S."/>
            <person name="Kazumasa Y."/>
            <person name="Nakamura Y."/>
            <person name="Ichinomiya M."/>
            <person name="Saitoh K."/>
            <person name="Sato N."/>
            <person name="Blanc-Mathieu R."/>
            <person name="Endo H."/>
            <person name="Kuwata A."/>
            <person name="Ogata H."/>
        </authorList>
    </citation>
    <scope>NUCLEOTIDE SEQUENCE</scope>
</reference>
<keyword evidence="8" id="KW-0406">Ion transport</keyword>
<organism evidence="14 15">
    <name type="scientific">Triparma retinervis</name>
    <dbReference type="NCBI Taxonomy" id="2557542"/>
    <lineage>
        <taxon>Eukaryota</taxon>
        <taxon>Sar</taxon>
        <taxon>Stramenopiles</taxon>
        <taxon>Ochrophyta</taxon>
        <taxon>Bolidophyceae</taxon>
        <taxon>Parmales</taxon>
        <taxon>Triparmaceae</taxon>
        <taxon>Triparma</taxon>
    </lineage>
</organism>
<feature type="transmembrane region" description="Helical" evidence="11">
    <location>
        <begin position="152"/>
        <end position="174"/>
    </location>
</feature>
<evidence type="ECO:0000256" key="4">
    <source>
        <dbReference type="ARBA" id="ARBA00022538"/>
    </source>
</evidence>
<keyword evidence="5 11" id="KW-0812">Transmembrane</keyword>
<name>A0A9W7A4I8_9STRA</name>
<keyword evidence="2" id="KW-0813">Transport</keyword>
<evidence type="ECO:0000256" key="5">
    <source>
        <dbReference type="ARBA" id="ARBA00022692"/>
    </source>
</evidence>
<feature type="compositionally biased region" description="Basic and acidic residues" evidence="10">
    <location>
        <begin position="624"/>
        <end position="633"/>
    </location>
</feature>
<dbReference type="AlphaFoldDB" id="A0A9W7A4I8"/>
<evidence type="ECO:0000313" key="15">
    <source>
        <dbReference type="Proteomes" id="UP001165082"/>
    </source>
</evidence>
<keyword evidence="4" id="KW-0633">Potassium transport</keyword>
<evidence type="ECO:0000259" key="12">
    <source>
        <dbReference type="Pfam" id="PF00999"/>
    </source>
</evidence>
<dbReference type="InterPro" id="IPR036291">
    <property type="entry name" value="NAD(P)-bd_dom_sf"/>
</dbReference>
<dbReference type="OrthoDB" id="4834at2759"/>
<keyword evidence="6" id="KW-0630">Potassium</keyword>
<dbReference type="GO" id="GO:1902600">
    <property type="term" value="P:proton transmembrane transport"/>
    <property type="evidence" value="ECO:0007669"/>
    <property type="project" value="InterPro"/>
</dbReference>
<keyword evidence="15" id="KW-1185">Reference proteome</keyword>
<evidence type="ECO:0000256" key="7">
    <source>
        <dbReference type="ARBA" id="ARBA00022989"/>
    </source>
</evidence>
<keyword evidence="7 11" id="KW-1133">Transmembrane helix</keyword>
<evidence type="ECO:0000256" key="9">
    <source>
        <dbReference type="ARBA" id="ARBA00023136"/>
    </source>
</evidence>
<feature type="transmembrane region" description="Helical" evidence="11">
    <location>
        <begin position="361"/>
        <end position="380"/>
    </location>
</feature>
<feature type="transmembrane region" description="Helical" evidence="11">
    <location>
        <begin position="329"/>
        <end position="349"/>
    </location>
</feature>
<gene>
    <name evidence="14" type="ORF">TrRE_jg7946</name>
</gene>
<keyword evidence="3" id="KW-0050">Antiport</keyword>
<feature type="domain" description="Cation/H+ exchanger transmembrane" evidence="12">
    <location>
        <begin position="24"/>
        <end position="376"/>
    </location>
</feature>
<dbReference type="SUPFAM" id="SSF51735">
    <property type="entry name" value="NAD(P)-binding Rossmann-fold domains"/>
    <property type="match status" value="1"/>
</dbReference>
<dbReference type="Proteomes" id="UP001165082">
    <property type="component" value="Unassembled WGS sequence"/>
</dbReference>
<evidence type="ECO:0000259" key="13">
    <source>
        <dbReference type="Pfam" id="PF02254"/>
    </source>
</evidence>
<feature type="compositionally biased region" description="Gly residues" evidence="10">
    <location>
        <begin position="641"/>
        <end position="651"/>
    </location>
</feature>
<feature type="domain" description="RCK N-terminal" evidence="13">
    <location>
        <begin position="414"/>
        <end position="520"/>
    </location>
</feature>
<evidence type="ECO:0000313" key="14">
    <source>
        <dbReference type="EMBL" id="GMH61225.1"/>
    </source>
</evidence>
<dbReference type="GO" id="GO:0015297">
    <property type="term" value="F:antiporter activity"/>
    <property type="evidence" value="ECO:0007669"/>
    <property type="project" value="UniProtKB-KW"/>
</dbReference>
<proteinExistence type="predicted"/>
<dbReference type="InterPro" id="IPR038770">
    <property type="entry name" value="Na+/solute_symporter_sf"/>
</dbReference>
<feature type="region of interest" description="Disordered" evidence="10">
    <location>
        <begin position="609"/>
        <end position="669"/>
    </location>
</feature>
<protein>
    <recommendedName>
        <fullName evidence="16">RCK N-terminal domain-containing protein</fullName>
    </recommendedName>
</protein>
<accession>A0A9W7A4I8</accession>
<evidence type="ECO:0000256" key="2">
    <source>
        <dbReference type="ARBA" id="ARBA00022448"/>
    </source>
</evidence>
<feature type="transmembrane region" description="Helical" evidence="11">
    <location>
        <begin position="180"/>
        <end position="201"/>
    </location>
</feature>
<dbReference type="Pfam" id="PF00999">
    <property type="entry name" value="Na_H_Exchanger"/>
    <property type="match status" value="1"/>
</dbReference>
<evidence type="ECO:0000256" key="6">
    <source>
        <dbReference type="ARBA" id="ARBA00022958"/>
    </source>
</evidence>
<comment type="caution">
    <text evidence="14">The sequence shown here is derived from an EMBL/GenBank/DDBJ whole genome shotgun (WGS) entry which is preliminary data.</text>
</comment>
<evidence type="ECO:0008006" key="16">
    <source>
        <dbReference type="Google" id="ProtNLM"/>
    </source>
</evidence>
<evidence type="ECO:0000256" key="11">
    <source>
        <dbReference type="SAM" id="Phobius"/>
    </source>
</evidence>
<dbReference type="EMBL" id="BRXZ01001064">
    <property type="protein sequence ID" value="GMH61225.1"/>
    <property type="molecule type" value="Genomic_DNA"/>
</dbReference>
<dbReference type="GO" id="GO:0006813">
    <property type="term" value="P:potassium ion transport"/>
    <property type="evidence" value="ECO:0007669"/>
    <property type="project" value="UniProtKB-KW"/>
</dbReference>
<dbReference type="PANTHER" id="PTHR46157">
    <property type="entry name" value="K(+) EFFLUX ANTIPORTER 3, CHLOROPLASTIC"/>
    <property type="match status" value="1"/>
</dbReference>
<dbReference type="Gene3D" id="3.40.50.720">
    <property type="entry name" value="NAD(P)-binding Rossmann-like Domain"/>
    <property type="match status" value="1"/>
</dbReference>
<comment type="subcellular location">
    <subcellularLocation>
        <location evidence="1">Membrane</location>
        <topology evidence="1">Multi-pass membrane protein</topology>
    </subcellularLocation>
</comment>
<dbReference type="InterPro" id="IPR003148">
    <property type="entry name" value="RCK_N"/>
</dbReference>
<feature type="transmembrane region" description="Helical" evidence="11">
    <location>
        <begin position="67"/>
        <end position="84"/>
    </location>
</feature>
<dbReference type="GO" id="GO:0016020">
    <property type="term" value="C:membrane"/>
    <property type="evidence" value="ECO:0007669"/>
    <property type="project" value="UniProtKB-SubCell"/>
</dbReference>
<feature type="transmembrane region" description="Helical" evidence="11">
    <location>
        <begin position="96"/>
        <end position="115"/>
    </location>
</feature>
<evidence type="ECO:0000256" key="1">
    <source>
        <dbReference type="ARBA" id="ARBA00004141"/>
    </source>
</evidence>
<sequence length="669" mass="70507">MRSALDDLNTFMEGTKKDTMVILTATAAIPTLAKKLGASPVLGYLLAGTLIGPNCIGLISSVHNTEILAELGIVFFLFEMGIELSTDRLRSMKKDVFGLGGAQFGITSLTFALLFKRFTKLQNNAIVTLSGGLALSSSAFKSNLGTRFGKASFGVLLFQDLAVVPLLVAIPLLAGGASGMASALTSAVIKASMALSGIAFFGRWVLNPVFNGVASAKNREAFLGVTLLTVLSMSFLTEGLGLSNTLGAFLAGVLLSETKYRYQIEADVAPFRGVLLGLFFLTVGFEIDIILLLSKFKLIAGMVAGIVAVKAGIIMALACLFGLSPANGVQTGFLLSQGGEFAFVAFGLAKSLGILDQATTKVFLTSVALTMAATPIMATASERVAQRLEEQTGADHYLGEDQEAKEIKGSDDFVVVVGYGVVGKIVCDLLDMKFQRFIGIELDPKKAIQARNRGLPVFYGDSTRSETCQAFNVGAAKAVVITLADATATNRCVITLRREFPDIMIFARAVNEEHRRRLTNVLDVKAMVPILPEETELLTLPFGGEVLKAVGADEEEVKGILEGFRKGIMGRREVEDDAPGGAVGGGGAEDDSSKGIDIEVSDVVVLEKKKKAPQAAGGGGPHPGDGERKRKEDGEGEENAGQGGTQILGGGLKKDKAGVFSNAKQNEDL</sequence>
<feature type="transmembrane region" description="Helical" evidence="11">
    <location>
        <begin position="274"/>
        <end position="293"/>
    </location>
</feature>
<dbReference type="Pfam" id="PF02254">
    <property type="entry name" value="TrkA_N"/>
    <property type="match status" value="1"/>
</dbReference>
<evidence type="ECO:0000256" key="8">
    <source>
        <dbReference type="ARBA" id="ARBA00023065"/>
    </source>
</evidence>
<dbReference type="Gene3D" id="1.20.1530.20">
    <property type="match status" value="1"/>
</dbReference>
<feature type="region of interest" description="Disordered" evidence="10">
    <location>
        <begin position="571"/>
        <end position="594"/>
    </location>
</feature>